<dbReference type="AlphaFoldDB" id="A0AAD6TX82"/>
<evidence type="ECO:0000313" key="2">
    <source>
        <dbReference type="Proteomes" id="UP001222325"/>
    </source>
</evidence>
<evidence type="ECO:0000313" key="1">
    <source>
        <dbReference type="EMBL" id="KAJ7082747.1"/>
    </source>
</evidence>
<accession>A0AAD6TX82</accession>
<comment type="caution">
    <text evidence="1">The sequence shown here is derived from an EMBL/GenBank/DDBJ whole genome shotgun (WGS) entry which is preliminary data.</text>
</comment>
<sequence length="249" mass="28838">MNRVDLDFSCSILEHSDFELLSSIQMPRPFTIDFDSESVAFTCTQYYTCDDLLDSREFCFASTRLGRFWSQPVTSFQFWGFGSHSYVYCLAQRADLNADSIQDRYQALDFSAERLEYCSRSETVIMAVHYARFVRTEPFPLLVHYTSCTRTLFLYELNARTMPGTLLETPRSDKGKFIKREDFERLVEGQSYRVQSHFIDSDLGHCQVVVKSQSARADPVFLDQILRSDMGKTMPECPATAKTPELWSR</sequence>
<organism evidence="1 2">
    <name type="scientific">Mycena belliarum</name>
    <dbReference type="NCBI Taxonomy" id="1033014"/>
    <lineage>
        <taxon>Eukaryota</taxon>
        <taxon>Fungi</taxon>
        <taxon>Dikarya</taxon>
        <taxon>Basidiomycota</taxon>
        <taxon>Agaricomycotina</taxon>
        <taxon>Agaricomycetes</taxon>
        <taxon>Agaricomycetidae</taxon>
        <taxon>Agaricales</taxon>
        <taxon>Marasmiineae</taxon>
        <taxon>Mycenaceae</taxon>
        <taxon>Mycena</taxon>
    </lineage>
</organism>
<protein>
    <submittedName>
        <fullName evidence="1">Uncharacterized protein</fullName>
    </submittedName>
</protein>
<keyword evidence="2" id="KW-1185">Reference proteome</keyword>
<gene>
    <name evidence="1" type="ORF">B0H15DRAFT_803183</name>
</gene>
<proteinExistence type="predicted"/>
<dbReference type="EMBL" id="JARJCN010000044">
    <property type="protein sequence ID" value="KAJ7082747.1"/>
    <property type="molecule type" value="Genomic_DNA"/>
</dbReference>
<reference evidence="1" key="1">
    <citation type="submission" date="2023-03" db="EMBL/GenBank/DDBJ databases">
        <title>Massive genome expansion in bonnet fungi (Mycena s.s.) driven by repeated elements and novel gene families across ecological guilds.</title>
        <authorList>
            <consortium name="Lawrence Berkeley National Laboratory"/>
            <person name="Harder C.B."/>
            <person name="Miyauchi S."/>
            <person name="Viragh M."/>
            <person name="Kuo A."/>
            <person name="Thoen E."/>
            <person name="Andreopoulos B."/>
            <person name="Lu D."/>
            <person name="Skrede I."/>
            <person name="Drula E."/>
            <person name="Henrissat B."/>
            <person name="Morin E."/>
            <person name="Kohler A."/>
            <person name="Barry K."/>
            <person name="LaButti K."/>
            <person name="Morin E."/>
            <person name="Salamov A."/>
            <person name="Lipzen A."/>
            <person name="Mereny Z."/>
            <person name="Hegedus B."/>
            <person name="Baldrian P."/>
            <person name="Stursova M."/>
            <person name="Weitz H."/>
            <person name="Taylor A."/>
            <person name="Grigoriev I.V."/>
            <person name="Nagy L.G."/>
            <person name="Martin F."/>
            <person name="Kauserud H."/>
        </authorList>
    </citation>
    <scope>NUCLEOTIDE SEQUENCE</scope>
    <source>
        <strain evidence="1">CBHHK173m</strain>
    </source>
</reference>
<name>A0AAD6TX82_9AGAR</name>
<dbReference type="Proteomes" id="UP001222325">
    <property type="component" value="Unassembled WGS sequence"/>
</dbReference>